<dbReference type="InterPro" id="IPR011051">
    <property type="entry name" value="RmlC_Cupin_sf"/>
</dbReference>
<dbReference type="SMART" id="SM00835">
    <property type="entry name" value="Cupin_1"/>
    <property type="match status" value="1"/>
</dbReference>
<dbReference type="Pfam" id="PF00190">
    <property type="entry name" value="Cupin_1"/>
    <property type="match status" value="1"/>
</dbReference>
<dbReference type="InterPro" id="IPR019780">
    <property type="entry name" value="Germin_Mn-BS"/>
</dbReference>
<gene>
    <name evidence="8" type="ORF">BKA67DRAFT_545977</name>
</gene>
<dbReference type="Gene3D" id="2.60.120.10">
    <property type="entry name" value="Jelly Rolls"/>
    <property type="match status" value="1"/>
</dbReference>
<dbReference type="PANTHER" id="PTHR31238">
    <property type="entry name" value="GERMIN-LIKE PROTEIN SUBFAMILY 3 MEMBER 3"/>
    <property type="match status" value="1"/>
</dbReference>
<keyword evidence="6" id="KW-0732">Signal</keyword>
<dbReference type="EMBL" id="JAGPXC010000001">
    <property type="protein sequence ID" value="KAH6659851.1"/>
    <property type="molecule type" value="Genomic_DNA"/>
</dbReference>
<dbReference type="OrthoDB" id="1921208at2759"/>
<comment type="caution">
    <text evidence="8">The sequence shown here is derived from an EMBL/GenBank/DDBJ whole genome shotgun (WGS) entry which is preliminary data.</text>
</comment>
<evidence type="ECO:0000256" key="1">
    <source>
        <dbReference type="ARBA" id="ARBA00004613"/>
    </source>
</evidence>
<keyword evidence="5" id="KW-0464">Manganese</keyword>
<dbReference type="CDD" id="cd02241">
    <property type="entry name" value="cupin_OxOx"/>
    <property type="match status" value="1"/>
</dbReference>
<dbReference type="PROSITE" id="PS00725">
    <property type="entry name" value="GERMIN"/>
    <property type="match status" value="1"/>
</dbReference>
<evidence type="ECO:0000259" key="7">
    <source>
        <dbReference type="SMART" id="SM00835"/>
    </source>
</evidence>
<keyword evidence="3" id="KW-0964">Secreted</keyword>
<dbReference type="InterPro" id="IPR001929">
    <property type="entry name" value="Germin"/>
</dbReference>
<reference evidence="8" key="1">
    <citation type="journal article" date="2021" name="Nat. Commun.">
        <title>Genetic determinants of endophytism in the Arabidopsis root mycobiome.</title>
        <authorList>
            <person name="Mesny F."/>
            <person name="Miyauchi S."/>
            <person name="Thiergart T."/>
            <person name="Pickel B."/>
            <person name="Atanasova L."/>
            <person name="Karlsson M."/>
            <person name="Huettel B."/>
            <person name="Barry K.W."/>
            <person name="Haridas S."/>
            <person name="Chen C."/>
            <person name="Bauer D."/>
            <person name="Andreopoulos W."/>
            <person name="Pangilinan J."/>
            <person name="LaButti K."/>
            <person name="Riley R."/>
            <person name="Lipzen A."/>
            <person name="Clum A."/>
            <person name="Drula E."/>
            <person name="Henrissat B."/>
            <person name="Kohler A."/>
            <person name="Grigoriev I.V."/>
            <person name="Martin F.M."/>
            <person name="Hacquard S."/>
        </authorList>
    </citation>
    <scope>NUCLEOTIDE SEQUENCE</scope>
    <source>
        <strain evidence="8">MPI-SDFR-AT-0073</strain>
    </source>
</reference>
<comment type="subcellular location">
    <subcellularLocation>
        <location evidence="1">Secreted</location>
    </subcellularLocation>
</comment>
<dbReference type="PRINTS" id="PR00325">
    <property type="entry name" value="GERMIN"/>
</dbReference>
<evidence type="ECO:0000256" key="4">
    <source>
        <dbReference type="ARBA" id="ARBA00022723"/>
    </source>
</evidence>
<feature type="domain" description="Cupin type-1" evidence="7">
    <location>
        <begin position="81"/>
        <end position="235"/>
    </location>
</feature>
<dbReference type="InterPro" id="IPR014710">
    <property type="entry name" value="RmlC-like_jellyroll"/>
</dbReference>
<evidence type="ECO:0000313" key="8">
    <source>
        <dbReference type="EMBL" id="KAH6659851.1"/>
    </source>
</evidence>
<evidence type="ECO:0000256" key="5">
    <source>
        <dbReference type="ARBA" id="ARBA00023211"/>
    </source>
</evidence>
<accession>A0A9P9A1R6</accession>
<dbReference type="RefSeq" id="XP_045963982.1">
    <property type="nucleotide sequence ID" value="XM_046101363.1"/>
</dbReference>
<evidence type="ECO:0000256" key="6">
    <source>
        <dbReference type="SAM" id="SignalP"/>
    </source>
</evidence>
<dbReference type="SUPFAM" id="SSF51182">
    <property type="entry name" value="RmlC-like cupins"/>
    <property type="match status" value="1"/>
</dbReference>
<evidence type="ECO:0000313" key="9">
    <source>
        <dbReference type="Proteomes" id="UP000758603"/>
    </source>
</evidence>
<name>A0A9P9A1R6_9PEZI</name>
<sequence length="262" mass="27725">MYFTSIIAVTVLAFSSAALAAPYNQDSSTVTTATGTGAPTVTVTLNPLESLGLSKTQQVLLSDTRVDALNNVLTSNEDFKFSFLDKKTGGPGRGGEIVAANRKTFPALTNTGVGAAVAFLKPCGFNTPHVHPRATELAIVVQGTVVSSMFPENQVNTDGKPREILNTLKPFDTTVFYQGSVHSQFNPDCEDAVFVAAFNSEDAGTGQVAQELFGLSNEDLTAAIFGNQIDGADVDKLKSQISTNVALGVEECLKKCNIPKRK</sequence>
<dbReference type="InterPro" id="IPR006045">
    <property type="entry name" value="Cupin_1"/>
</dbReference>
<dbReference type="GO" id="GO:0005576">
    <property type="term" value="C:extracellular region"/>
    <property type="evidence" value="ECO:0007669"/>
    <property type="project" value="UniProtKB-SubCell"/>
</dbReference>
<dbReference type="GeneID" id="70130255"/>
<keyword evidence="9" id="KW-1185">Reference proteome</keyword>
<keyword evidence="4" id="KW-0479">Metal-binding</keyword>
<organism evidence="8 9">
    <name type="scientific">Truncatella angustata</name>
    <dbReference type="NCBI Taxonomy" id="152316"/>
    <lineage>
        <taxon>Eukaryota</taxon>
        <taxon>Fungi</taxon>
        <taxon>Dikarya</taxon>
        <taxon>Ascomycota</taxon>
        <taxon>Pezizomycotina</taxon>
        <taxon>Sordariomycetes</taxon>
        <taxon>Xylariomycetidae</taxon>
        <taxon>Amphisphaeriales</taxon>
        <taxon>Sporocadaceae</taxon>
        <taxon>Truncatella</taxon>
    </lineage>
</organism>
<feature type="signal peptide" evidence="6">
    <location>
        <begin position="1"/>
        <end position="20"/>
    </location>
</feature>
<evidence type="ECO:0000256" key="2">
    <source>
        <dbReference type="ARBA" id="ARBA00007456"/>
    </source>
</evidence>
<dbReference type="AlphaFoldDB" id="A0A9P9A1R6"/>
<feature type="chain" id="PRO_5040439920" evidence="6">
    <location>
        <begin position="21"/>
        <end position="262"/>
    </location>
</feature>
<protein>
    <submittedName>
        <fullName evidence="8">RmlC-like cupin domain-containing protein</fullName>
    </submittedName>
</protein>
<proteinExistence type="inferred from homology"/>
<evidence type="ECO:0000256" key="3">
    <source>
        <dbReference type="ARBA" id="ARBA00022525"/>
    </source>
</evidence>
<comment type="similarity">
    <text evidence="2">Belongs to the germin family.</text>
</comment>
<dbReference type="Proteomes" id="UP000758603">
    <property type="component" value="Unassembled WGS sequence"/>
</dbReference>
<dbReference type="GO" id="GO:0030145">
    <property type="term" value="F:manganese ion binding"/>
    <property type="evidence" value="ECO:0007669"/>
    <property type="project" value="InterPro"/>
</dbReference>